<accession>A0A7R9K9J9</accession>
<evidence type="ECO:0000313" key="1">
    <source>
        <dbReference type="EMBL" id="CAD7608000.1"/>
    </source>
</evidence>
<dbReference type="PANTHER" id="PTHR23339">
    <property type="entry name" value="TYROSINE SPECIFIC PROTEIN PHOSPHATASE AND DUAL SPECIFICITY PROTEIN PHOSPHATASE"/>
    <property type="match status" value="1"/>
</dbReference>
<name>A0A7R9K9J9_TIMGE</name>
<dbReference type="SUPFAM" id="SSF52799">
    <property type="entry name" value="(Phosphotyrosine protein) phosphatases II"/>
    <property type="match status" value="1"/>
</dbReference>
<dbReference type="InterPro" id="IPR050561">
    <property type="entry name" value="PTP"/>
</dbReference>
<proteinExistence type="predicted"/>
<dbReference type="AlphaFoldDB" id="A0A7R9K9J9"/>
<sequence>MRSGLDSGQAQVNEASTDEHAMRCPQLLSMLGPVKCSAARMAREGKTSHGAGLLPCSIRDVNVKFPNEHQLLIWLDPHRMSIVVMVVYRSLSSKTVKEVIAMGGGGGNYDARGVGEGVISDDGCIIQNQGIQTVINLQESGEHASCGKPLEKSGFTYDPDIFMESSIYYYNFKWKDYGFANTNFILDIVKVISFALTQGKIAIHCHADPDQIYNNFEETIQLSRLEEKQTFHLDMRHVIRTVHEKGSSVAFATPVALDRIQLKAMNLPMEVGQLLERIHQVFKRRDEKIDVEELYRNFVKVNGRIAFDSKKACPKCYDFTYNPLWLQLKY</sequence>
<dbReference type="InterPro" id="IPR029021">
    <property type="entry name" value="Prot-tyrosine_phosphatase-like"/>
</dbReference>
<organism evidence="1">
    <name type="scientific">Timema genevievae</name>
    <name type="common">Walking stick</name>
    <dbReference type="NCBI Taxonomy" id="629358"/>
    <lineage>
        <taxon>Eukaryota</taxon>
        <taxon>Metazoa</taxon>
        <taxon>Ecdysozoa</taxon>
        <taxon>Arthropoda</taxon>
        <taxon>Hexapoda</taxon>
        <taxon>Insecta</taxon>
        <taxon>Pterygota</taxon>
        <taxon>Neoptera</taxon>
        <taxon>Polyneoptera</taxon>
        <taxon>Phasmatodea</taxon>
        <taxon>Timematodea</taxon>
        <taxon>Timematoidea</taxon>
        <taxon>Timematidae</taxon>
        <taxon>Timema</taxon>
    </lineage>
</organism>
<reference evidence="1" key="1">
    <citation type="submission" date="2020-11" db="EMBL/GenBank/DDBJ databases">
        <authorList>
            <person name="Tran Van P."/>
        </authorList>
    </citation>
    <scope>NUCLEOTIDE SEQUENCE</scope>
</reference>
<dbReference type="Gene3D" id="3.90.190.10">
    <property type="entry name" value="Protein tyrosine phosphatase superfamily"/>
    <property type="match status" value="1"/>
</dbReference>
<gene>
    <name evidence="1" type="ORF">TGEB3V08_LOCUS10289</name>
</gene>
<protein>
    <submittedName>
        <fullName evidence="1">Uncharacterized protein</fullName>
    </submittedName>
</protein>
<dbReference type="EMBL" id="OE845671">
    <property type="protein sequence ID" value="CAD7608000.1"/>
    <property type="molecule type" value="Genomic_DNA"/>
</dbReference>